<reference evidence="2 3" key="1">
    <citation type="journal article" date="2008" name="Nature">
        <title>The genome of the model beetle and pest Tribolium castaneum.</title>
        <authorList>
            <consortium name="Tribolium Genome Sequencing Consortium"/>
            <person name="Richards S."/>
            <person name="Gibbs R.A."/>
            <person name="Weinstock G.M."/>
            <person name="Brown S.J."/>
            <person name="Denell R."/>
            <person name="Beeman R.W."/>
            <person name="Gibbs R."/>
            <person name="Beeman R.W."/>
            <person name="Brown S.J."/>
            <person name="Bucher G."/>
            <person name="Friedrich M."/>
            <person name="Grimmelikhuijzen C.J."/>
            <person name="Klingler M."/>
            <person name="Lorenzen M."/>
            <person name="Richards S."/>
            <person name="Roth S."/>
            <person name="Schroder R."/>
            <person name="Tautz D."/>
            <person name="Zdobnov E.M."/>
            <person name="Muzny D."/>
            <person name="Gibbs R.A."/>
            <person name="Weinstock G.M."/>
            <person name="Attaway T."/>
            <person name="Bell S."/>
            <person name="Buhay C.J."/>
            <person name="Chandrabose M.N."/>
            <person name="Chavez D."/>
            <person name="Clerk-Blankenburg K.P."/>
            <person name="Cree A."/>
            <person name="Dao M."/>
            <person name="Davis C."/>
            <person name="Chacko J."/>
            <person name="Dinh H."/>
            <person name="Dugan-Rocha S."/>
            <person name="Fowler G."/>
            <person name="Garner T.T."/>
            <person name="Garnes J."/>
            <person name="Gnirke A."/>
            <person name="Hawes A."/>
            <person name="Hernandez J."/>
            <person name="Hines S."/>
            <person name="Holder M."/>
            <person name="Hume J."/>
            <person name="Jhangiani S.N."/>
            <person name="Joshi V."/>
            <person name="Khan Z.M."/>
            <person name="Jackson L."/>
            <person name="Kovar C."/>
            <person name="Kowis A."/>
            <person name="Lee S."/>
            <person name="Lewis L.R."/>
            <person name="Margolis J."/>
            <person name="Morgan M."/>
            <person name="Nazareth L.V."/>
            <person name="Nguyen N."/>
            <person name="Okwuonu G."/>
            <person name="Parker D."/>
            <person name="Richards S."/>
            <person name="Ruiz S.J."/>
            <person name="Santibanez J."/>
            <person name="Savard J."/>
            <person name="Scherer S.E."/>
            <person name="Schneider B."/>
            <person name="Sodergren E."/>
            <person name="Tautz D."/>
            <person name="Vattahil S."/>
            <person name="Villasana D."/>
            <person name="White C.S."/>
            <person name="Wright R."/>
            <person name="Park Y."/>
            <person name="Beeman R.W."/>
            <person name="Lord J."/>
            <person name="Oppert B."/>
            <person name="Lorenzen M."/>
            <person name="Brown S."/>
            <person name="Wang L."/>
            <person name="Savard J."/>
            <person name="Tautz D."/>
            <person name="Richards S."/>
            <person name="Weinstock G."/>
            <person name="Gibbs R.A."/>
            <person name="Liu Y."/>
            <person name="Worley K."/>
            <person name="Weinstock G."/>
            <person name="Elsik C.G."/>
            <person name="Reese J.T."/>
            <person name="Elhaik E."/>
            <person name="Landan G."/>
            <person name="Graur D."/>
            <person name="Arensburger P."/>
            <person name="Atkinson P."/>
            <person name="Beeman R.W."/>
            <person name="Beidler J."/>
            <person name="Brown S.J."/>
            <person name="Demuth J.P."/>
            <person name="Drury D.W."/>
            <person name="Du Y.Z."/>
            <person name="Fujiwara H."/>
            <person name="Lorenzen M."/>
            <person name="Maselli V."/>
            <person name="Osanai M."/>
            <person name="Park Y."/>
            <person name="Robertson H.M."/>
            <person name="Tu Z."/>
            <person name="Wang J.J."/>
            <person name="Wang S."/>
            <person name="Richards S."/>
            <person name="Song H."/>
            <person name="Zhang L."/>
            <person name="Sodergren E."/>
            <person name="Werner D."/>
            <person name="Stanke M."/>
            <person name="Morgenstern B."/>
            <person name="Solovyev V."/>
            <person name="Kosarev P."/>
            <person name="Brown G."/>
            <person name="Chen H.C."/>
            <person name="Ermolaeva O."/>
            <person name="Hlavina W."/>
            <person name="Kapustin Y."/>
            <person name="Kiryutin B."/>
            <person name="Kitts P."/>
            <person name="Maglott D."/>
            <person name="Pruitt K."/>
            <person name="Sapojnikov V."/>
            <person name="Souvorov A."/>
            <person name="Mackey A.J."/>
            <person name="Waterhouse R.M."/>
            <person name="Wyder S."/>
            <person name="Zdobnov E.M."/>
            <person name="Zdobnov E.M."/>
            <person name="Wyder S."/>
            <person name="Kriventseva E.V."/>
            <person name="Kadowaki T."/>
            <person name="Bork P."/>
            <person name="Aranda M."/>
            <person name="Bao R."/>
            <person name="Beermann A."/>
            <person name="Berns N."/>
            <person name="Bolognesi R."/>
            <person name="Bonneton F."/>
            <person name="Bopp D."/>
            <person name="Brown S.J."/>
            <person name="Bucher G."/>
            <person name="Butts T."/>
            <person name="Chaumot A."/>
            <person name="Denell R.E."/>
            <person name="Ferrier D.E."/>
            <person name="Friedrich M."/>
            <person name="Gordon C.M."/>
            <person name="Jindra M."/>
            <person name="Klingler M."/>
            <person name="Lan Q."/>
            <person name="Lattorff H.M."/>
            <person name="Laudet V."/>
            <person name="von Levetsow C."/>
            <person name="Liu Z."/>
            <person name="Lutz R."/>
            <person name="Lynch J.A."/>
            <person name="da Fonseca R.N."/>
            <person name="Posnien N."/>
            <person name="Reuter R."/>
            <person name="Roth S."/>
            <person name="Savard J."/>
            <person name="Schinko J.B."/>
            <person name="Schmitt C."/>
            <person name="Schoppmeier M."/>
            <person name="Schroder R."/>
            <person name="Shippy T.D."/>
            <person name="Simonnet F."/>
            <person name="Marques-Souza H."/>
            <person name="Tautz D."/>
            <person name="Tomoyasu Y."/>
            <person name="Trauner J."/>
            <person name="Van der Zee M."/>
            <person name="Vervoort M."/>
            <person name="Wittkopp N."/>
            <person name="Wimmer E.A."/>
            <person name="Yang X."/>
            <person name="Jones A.K."/>
            <person name="Sattelle D.B."/>
            <person name="Ebert P.R."/>
            <person name="Nelson D."/>
            <person name="Scott J.G."/>
            <person name="Beeman R.W."/>
            <person name="Muthukrishnan S."/>
            <person name="Kramer K.J."/>
            <person name="Arakane Y."/>
            <person name="Beeman R.W."/>
            <person name="Zhu Q."/>
            <person name="Hogenkamp D."/>
            <person name="Dixit R."/>
            <person name="Oppert B."/>
            <person name="Jiang H."/>
            <person name="Zou Z."/>
            <person name="Marshall J."/>
            <person name="Elpidina E."/>
            <person name="Vinokurov K."/>
            <person name="Oppert C."/>
            <person name="Zou Z."/>
            <person name="Evans J."/>
            <person name="Lu Z."/>
            <person name="Zhao P."/>
            <person name="Sumathipala N."/>
            <person name="Altincicek B."/>
            <person name="Vilcinskas A."/>
            <person name="Williams M."/>
            <person name="Hultmark D."/>
            <person name="Hetru C."/>
            <person name="Jiang H."/>
            <person name="Grimmelikhuijzen C.J."/>
            <person name="Hauser F."/>
            <person name="Cazzamali G."/>
            <person name="Williamson M."/>
            <person name="Park Y."/>
            <person name="Li B."/>
            <person name="Tanaka Y."/>
            <person name="Predel R."/>
            <person name="Neupert S."/>
            <person name="Schachtner J."/>
            <person name="Verleyen P."/>
            <person name="Raible F."/>
            <person name="Bork P."/>
            <person name="Friedrich M."/>
            <person name="Walden K.K."/>
            <person name="Robertson H.M."/>
            <person name="Angeli S."/>
            <person name="Foret S."/>
            <person name="Bucher G."/>
            <person name="Schuetz S."/>
            <person name="Maleszka R."/>
            <person name="Wimmer E.A."/>
            <person name="Beeman R.W."/>
            <person name="Lorenzen M."/>
            <person name="Tomoyasu Y."/>
            <person name="Miller S.C."/>
            <person name="Grossmann D."/>
            <person name="Bucher G."/>
        </authorList>
    </citation>
    <scope>NUCLEOTIDE SEQUENCE [LARGE SCALE GENOMIC DNA]</scope>
    <source>
        <strain evidence="2 3">Georgia GA2</strain>
    </source>
</reference>
<evidence type="ECO:0000313" key="3">
    <source>
        <dbReference type="Proteomes" id="UP000007266"/>
    </source>
</evidence>
<feature type="region of interest" description="Disordered" evidence="1">
    <location>
        <begin position="81"/>
        <end position="101"/>
    </location>
</feature>
<gene>
    <name evidence="2" type="primary">AUGUSTUS-3.0.2_31759</name>
    <name evidence="2" type="ORF">TcasGA2_TC031759</name>
</gene>
<feature type="compositionally biased region" description="Basic and acidic residues" evidence="1">
    <location>
        <begin position="48"/>
        <end position="62"/>
    </location>
</feature>
<evidence type="ECO:0000256" key="1">
    <source>
        <dbReference type="SAM" id="MobiDB-lite"/>
    </source>
</evidence>
<feature type="region of interest" description="Disordered" evidence="1">
    <location>
        <begin position="40"/>
        <end position="62"/>
    </location>
</feature>
<dbReference type="PROSITE" id="PS51257">
    <property type="entry name" value="PROKAR_LIPOPROTEIN"/>
    <property type="match status" value="1"/>
</dbReference>
<evidence type="ECO:0000313" key="2">
    <source>
        <dbReference type="EMBL" id="KXZ75543.1"/>
    </source>
</evidence>
<dbReference type="EMBL" id="KQ973401">
    <property type="protein sequence ID" value="KXZ75543.1"/>
    <property type="molecule type" value="Genomic_DNA"/>
</dbReference>
<dbReference type="InParanoid" id="A0A139W8E9"/>
<protein>
    <submittedName>
        <fullName evidence="2">Uncharacterized protein</fullName>
    </submittedName>
</protein>
<organism evidence="2 3">
    <name type="scientific">Tribolium castaneum</name>
    <name type="common">Red flour beetle</name>
    <dbReference type="NCBI Taxonomy" id="7070"/>
    <lineage>
        <taxon>Eukaryota</taxon>
        <taxon>Metazoa</taxon>
        <taxon>Ecdysozoa</taxon>
        <taxon>Arthropoda</taxon>
        <taxon>Hexapoda</taxon>
        <taxon>Insecta</taxon>
        <taxon>Pterygota</taxon>
        <taxon>Neoptera</taxon>
        <taxon>Endopterygota</taxon>
        <taxon>Coleoptera</taxon>
        <taxon>Polyphaga</taxon>
        <taxon>Cucujiformia</taxon>
        <taxon>Tenebrionidae</taxon>
        <taxon>Tenebrionidae incertae sedis</taxon>
        <taxon>Tribolium</taxon>
    </lineage>
</organism>
<proteinExistence type="predicted"/>
<reference evidence="2 3" key="2">
    <citation type="journal article" date="2010" name="Nucleic Acids Res.">
        <title>BeetleBase in 2010: revisions to provide comprehensive genomic information for Tribolium castaneum.</title>
        <authorList>
            <person name="Kim H.S."/>
            <person name="Murphy T."/>
            <person name="Xia J."/>
            <person name="Caragea D."/>
            <person name="Park Y."/>
            <person name="Beeman R.W."/>
            <person name="Lorenzen M.D."/>
            <person name="Butcher S."/>
            <person name="Manak J.R."/>
            <person name="Brown S.J."/>
        </authorList>
    </citation>
    <scope>NUCLEOTIDE SEQUENCE [LARGE SCALE GENOMIC DNA]</scope>
    <source>
        <strain evidence="2 3">Georgia GA2</strain>
    </source>
</reference>
<keyword evidence="3" id="KW-1185">Reference proteome</keyword>
<dbReference type="AlphaFoldDB" id="A0A139W8E9"/>
<sequence>MQYRVTISHFNLHGSAGSCLSGSTEFSSSGEVSKAINAFEGRSACSSEQHKSTRENNSGRDDEITSSLAWFRPNYAQSHYTSRQHLPNSRKSKFNQLELKS</sequence>
<name>A0A139W8E9_TRICA</name>
<accession>A0A139W8E9</accession>
<dbReference type="Proteomes" id="UP000007266">
    <property type="component" value="Unassembled WGS sequence"/>
</dbReference>